<evidence type="ECO:0000256" key="3">
    <source>
        <dbReference type="ARBA" id="ARBA00008981"/>
    </source>
</evidence>
<dbReference type="InterPro" id="IPR005814">
    <property type="entry name" value="Aminotrans_3"/>
</dbReference>
<dbReference type="GO" id="GO:0042286">
    <property type="term" value="F:glutamate-1-semialdehyde 2,1-aminomutase activity"/>
    <property type="evidence" value="ECO:0007669"/>
    <property type="project" value="UniProtKB-EC"/>
</dbReference>
<comment type="catalytic activity">
    <reaction evidence="7">
        <text>(S)-4-amino-5-oxopentanoate = 5-aminolevulinate</text>
        <dbReference type="Rhea" id="RHEA:14265"/>
        <dbReference type="ChEBI" id="CHEBI:57501"/>
        <dbReference type="ChEBI" id="CHEBI:356416"/>
        <dbReference type="EC" id="5.4.3.8"/>
    </reaction>
</comment>
<evidence type="ECO:0000256" key="2">
    <source>
        <dbReference type="ARBA" id="ARBA00004819"/>
    </source>
</evidence>
<proteinExistence type="inferred from homology"/>
<dbReference type="CDD" id="cd00610">
    <property type="entry name" value="OAT_like"/>
    <property type="match status" value="1"/>
</dbReference>
<dbReference type="SUPFAM" id="SSF53383">
    <property type="entry name" value="PLP-dependent transferases"/>
    <property type="match status" value="1"/>
</dbReference>
<evidence type="ECO:0000256" key="1">
    <source>
        <dbReference type="ARBA" id="ARBA00001933"/>
    </source>
</evidence>
<dbReference type="PANTHER" id="PTHR43713">
    <property type="entry name" value="GLUTAMATE-1-SEMIALDEHYDE 2,1-AMINOMUTASE"/>
    <property type="match status" value="1"/>
</dbReference>
<comment type="pathway">
    <text evidence="2">Porphyrin-containing compound metabolism; protoporphyrin-IX biosynthesis; 5-aminolevulinate from L-glutamyl-tRNA(Glu): step 2/2.</text>
</comment>
<dbReference type="InterPro" id="IPR004639">
    <property type="entry name" value="4pyrrol_synth_GluAld_NH2Trfase"/>
</dbReference>
<comment type="subunit">
    <text evidence="7">Homodimer.</text>
</comment>
<keyword evidence="9" id="KW-1185">Reference proteome</keyword>
<reference evidence="8 9" key="1">
    <citation type="submission" date="2021-05" db="EMBL/GenBank/DDBJ databases">
        <title>Ecology and evolution of chlamydial symbionts of arthropods.</title>
        <authorList>
            <person name="Halter T."/>
            <person name="Sixt B.S."/>
            <person name="Toenshoff E.R."/>
            <person name="Koestlbacher S."/>
            <person name="Schulz F."/>
            <person name="Kostanjsek R."/>
            <person name="Collingro A."/>
            <person name="Hendrickx F."/>
            <person name="Horn M."/>
        </authorList>
    </citation>
    <scope>NUCLEOTIDE SEQUENCE [LARGE SCALE GENOMIC DNA]</scope>
    <source>
        <strain evidence="8 9">15C</strain>
    </source>
</reference>
<evidence type="ECO:0000256" key="6">
    <source>
        <dbReference type="ARBA" id="ARBA00023244"/>
    </source>
</evidence>
<keyword evidence="6 7" id="KW-0627">Porphyrin biosynthesis</keyword>
<comment type="cofactor">
    <cofactor evidence="1 7">
        <name>pyridoxal 5'-phosphate</name>
        <dbReference type="ChEBI" id="CHEBI:597326"/>
    </cofactor>
</comment>
<dbReference type="NCBIfam" id="TIGR00713">
    <property type="entry name" value="hemL"/>
    <property type="match status" value="1"/>
</dbReference>
<keyword evidence="7" id="KW-0963">Cytoplasm</keyword>
<dbReference type="Gene3D" id="3.40.640.10">
    <property type="entry name" value="Type I PLP-dependent aspartate aminotransferase-like (Major domain)"/>
    <property type="match status" value="1"/>
</dbReference>
<dbReference type="PROSITE" id="PS00600">
    <property type="entry name" value="AA_TRANSFER_CLASS_3"/>
    <property type="match status" value="1"/>
</dbReference>
<comment type="similarity">
    <text evidence="3 7">Belongs to the class-III pyridoxal-phosphate-dependent aminotransferase family. HemL subfamily.</text>
</comment>
<evidence type="ECO:0000313" key="9">
    <source>
        <dbReference type="Proteomes" id="UP000822862"/>
    </source>
</evidence>
<evidence type="ECO:0000313" key="8">
    <source>
        <dbReference type="EMBL" id="QZA58672.1"/>
    </source>
</evidence>
<evidence type="ECO:0000256" key="4">
    <source>
        <dbReference type="ARBA" id="ARBA00022898"/>
    </source>
</evidence>
<dbReference type="Gene3D" id="3.90.1150.10">
    <property type="entry name" value="Aspartate Aminotransferase, domain 1"/>
    <property type="match status" value="1"/>
</dbReference>
<dbReference type="Proteomes" id="UP000822862">
    <property type="component" value="Chromosome"/>
</dbReference>
<dbReference type="EC" id="5.4.3.8" evidence="7"/>
<accession>A0ABX8Z3L4</accession>
<organism evidence="8 9">
    <name type="scientific">Candidatus Rhabdochlamydia porcellionis</name>
    <dbReference type="NCBI Taxonomy" id="225148"/>
    <lineage>
        <taxon>Bacteria</taxon>
        <taxon>Pseudomonadati</taxon>
        <taxon>Chlamydiota</taxon>
        <taxon>Chlamydiia</taxon>
        <taxon>Parachlamydiales</taxon>
        <taxon>Candidatus Rhabdochlamydiaceae</taxon>
        <taxon>Candidatus Rhabdochlamydia</taxon>
    </lineage>
</organism>
<sequence>MTLMRPHTKKIYTELCLVTPGGVNSPVRSFQAVDLIPLIVQKGSADQIWDVDGHNWVDFCMSWGALILGHAPANIVLAATKQIACGSSFGITNIYENQLAAEITSCMPSIQKIRFVSSGTEAVMSAIRLARGYTGRNKIIKFNGHYHGHSDALLVQAGSGVLHIPFSSSLGIPDKVISHTISLPFNDTETCRCFLQKTADIAAVIIEPMAANMGLIPAKKEFLLMLREETQKKQIVLIFDEVVTGFRLGLNGAQGYYGIDPDLTCLGKIIGGGFPAAAFGGKKEIMDCLSPLGPVYQAGTLSGNPVAMCAGLETLLTLKQPQIYSHLETLTNDFLSPIKGLITKKNLPITLHHLGSMFSFFFGITQVENQEGLKNLNTDRFKDFFQYLFHRGIYLSPSAYEVNFLSLGHTQKNLEKTQKVILEYLKNLDF</sequence>
<dbReference type="InterPro" id="IPR015422">
    <property type="entry name" value="PyrdxlP-dep_Trfase_small"/>
</dbReference>
<dbReference type="InterPro" id="IPR049704">
    <property type="entry name" value="Aminotrans_3_PPA_site"/>
</dbReference>
<dbReference type="InterPro" id="IPR015424">
    <property type="entry name" value="PyrdxlP-dep_Trfase"/>
</dbReference>
<name>A0ABX8Z3L4_9BACT</name>
<gene>
    <name evidence="7" type="primary">hemL</name>
    <name evidence="8" type="ORF">RHAB15C_0000550</name>
</gene>
<dbReference type="InterPro" id="IPR015421">
    <property type="entry name" value="PyrdxlP-dep_Trfase_major"/>
</dbReference>
<protein>
    <recommendedName>
        <fullName evidence="7">Glutamate-1-semialdehyde 2,1-aminomutase</fullName>
        <shortName evidence="7">GSA</shortName>
        <ecNumber evidence="7">5.4.3.8</ecNumber>
    </recommendedName>
    <alternativeName>
        <fullName evidence="7">Glutamate-1-semialdehyde aminotransferase</fullName>
        <shortName evidence="7">GSA-AT</shortName>
    </alternativeName>
</protein>
<dbReference type="Pfam" id="PF00202">
    <property type="entry name" value="Aminotran_3"/>
    <property type="match status" value="1"/>
</dbReference>
<dbReference type="NCBIfam" id="NF000818">
    <property type="entry name" value="PRK00062.1"/>
    <property type="match status" value="1"/>
</dbReference>
<dbReference type="HAMAP" id="MF_00375">
    <property type="entry name" value="HemL_aminotrans_3"/>
    <property type="match status" value="1"/>
</dbReference>
<keyword evidence="4 7" id="KW-0663">Pyridoxal phosphate</keyword>
<dbReference type="PANTHER" id="PTHR43713:SF3">
    <property type="entry name" value="GLUTAMATE-1-SEMIALDEHYDE 2,1-AMINOMUTASE 1, CHLOROPLASTIC-RELATED"/>
    <property type="match status" value="1"/>
</dbReference>
<dbReference type="EMBL" id="CP075585">
    <property type="protein sequence ID" value="QZA58672.1"/>
    <property type="molecule type" value="Genomic_DNA"/>
</dbReference>
<feature type="modified residue" description="N6-(pyridoxal phosphate)lysine" evidence="7">
    <location>
        <position position="268"/>
    </location>
</feature>
<evidence type="ECO:0000256" key="7">
    <source>
        <dbReference type="HAMAP-Rule" id="MF_00375"/>
    </source>
</evidence>
<comment type="subcellular location">
    <subcellularLocation>
        <location evidence="7">Cytoplasm</location>
    </subcellularLocation>
</comment>
<keyword evidence="5 7" id="KW-0413">Isomerase</keyword>
<dbReference type="RefSeq" id="WP_198424185.1">
    <property type="nucleotide sequence ID" value="NZ_CP075585.1"/>
</dbReference>
<evidence type="ECO:0000256" key="5">
    <source>
        <dbReference type="ARBA" id="ARBA00023235"/>
    </source>
</evidence>